<dbReference type="PANTHER" id="PTHR11937">
    <property type="entry name" value="ACTIN"/>
    <property type="match status" value="1"/>
</dbReference>
<protein>
    <submittedName>
        <fullName evidence="3">Uncharacterized protein</fullName>
    </submittedName>
</protein>
<dbReference type="FunFam" id="3.30.420.40:FF:000308">
    <property type="entry name" value="Unplaced genomic scaffold supercont1.11, whole genome shotgun sequence"/>
    <property type="match status" value="1"/>
</dbReference>
<dbReference type="OrthoDB" id="337660at2759"/>
<dbReference type="SUPFAM" id="SSF53067">
    <property type="entry name" value="Actin-like ATPase domain"/>
    <property type="match status" value="2"/>
</dbReference>
<reference evidence="3" key="3">
    <citation type="submission" date="2024-01" db="EMBL/GenBank/DDBJ databases">
        <authorList>
            <person name="Coelho M.A."/>
            <person name="David-Palma M."/>
            <person name="Shea T."/>
            <person name="Sun S."/>
            <person name="Cuomo C.A."/>
            <person name="Heitman J."/>
        </authorList>
    </citation>
    <scope>NUCLEOTIDE SEQUENCE</scope>
    <source>
        <strain evidence="3">CBS 7841</strain>
    </source>
</reference>
<dbReference type="SMART" id="SM00268">
    <property type="entry name" value="ACTIN"/>
    <property type="match status" value="1"/>
</dbReference>
<gene>
    <name evidence="3" type="ORF">L203_102140</name>
</gene>
<reference evidence="3" key="1">
    <citation type="submission" date="2016-06" db="EMBL/GenBank/DDBJ databases">
        <authorList>
            <person name="Cuomo C."/>
            <person name="Litvintseva A."/>
            <person name="Heitman J."/>
            <person name="Chen Y."/>
            <person name="Sun S."/>
            <person name="Springer D."/>
            <person name="Dromer F."/>
            <person name="Young S."/>
            <person name="Zeng Q."/>
            <person name="Chapman S."/>
            <person name="Gujja S."/>
            <person name="Saif S."/>
            <person name="Birren B."/>
        </authorList>
    </citation>
    <scope>NUCLEOTIDE SEQUENCE</scope>
    <source>
        <strain evidence="3">CBS 7841</strain>
    </source>
</reference>
<feature type="region of interest" description="Disordered" evidence="2">
    <location>
        <begin position="1"/>
        <end position="36"/>
    </location>
</feature>
<dbReference type="AlphaFoldDB" id="A0A1E3IRI5"/>
<dbReference type="InterPro" id="IPR004000">
    <property type="entry name" value="Actin"/>
</dbReference>
<dbReference type="RefSeq" id="XP_066067665.1">
    <property type="nucleotide sequence ID" value="XM_066211568.1"/>
</dbReference>
<dbReference type="Gene3D" id="3.90.640.10">
    <property type="entry name" value="Actin, Chain A, domain 4"/>
    <property type="match status" value="1"/>
</dbReference>
<evidence type="ECO:0000313" key="3">
    <source>
        <dbReference type="EMBL" id="WVN86965.1"/>
    </source>
</evidence>
<dbReference type="GeneID" id="91086352"/>
<dbReference type="FunFam" id="3.30.420.40:FF:000334">
    <property type="entry name" value="Unplaced genomic scaffold supercont1.162, whole genome shotgun sequence"/>
    <property type="match status" value="1"/>
</dbReference>
<proteinExistence type="inferred from homology"/>
<dbReference type="InterPro" id="IPR043129">
    <property type="entry name" value="ATPase_NBD"/>
</dbReference>
<dbReference type="KEGG" id="cdep:91086352"/>
<comment type="similarity">
    <text evidence="1">Belongs to the actin family.</text>
</comment>
<dbReference type="CDD" id="cd10207">
    <property type="entry name" value="ASKHA_NBD_Arp10"/>
    <property type="match status" value="1"/>
</dbReference>
<dbReference type="VEuPathDB" id="FungiDB:L203_01395"/>
<dbReference type="Pfam" id="PF00022">
    <property type="entry name" value="Actin"/>
    <property type="match status" value="1"/>
</dbReference>
<dbReference type="EMBL" id="CP143785">
    <property type="protein sequence ID" value="WVN86965.1"/>
    <property type="molecule type" value="Genomic_DNA"/>
</dbReference>
<evidence type="ECO:0000256" key="1">
    <source>
        <dbReference type="RuleBase" id="RU000487"/>
    </source>
</evidence>
<dbReference type="Gene3D" id="3.30.420.40">
    <property type="match status" value="2"/>
</dbReference>
<sequence length="573" mass="63121">MSLDPFTTPTKRAAFSSTEAGLSRPRPSGASPAYSSRRHSLYGIEDRVVLDLGSRIWKVGFSGEPEPRAVFLALDSSSNSTEAWDLDIGSLDGARKSRSEGNRLAGVRIANKLKETFVKHLLADSKQRKVIVTENTFLPTYIKEHIARVLFDNLRVPSVSFTPASILALASCGRVTGLVVDIGWLETSVTPVYNSRPLFPLSRSTPLAGKKLHTRVKSLLYHEAIYISPPISLSNLTRERRQGVPADLLNDSFVERVITEGCFVGSAFIEPEEKQNVEMEVDFLQEYKCEIEDPQLLHTLRKRYQPSSSASDMVFSVDSSGHLQRGHGTVIVPGWARERAAEVLFDDDDETEGESVPHAILNTLLKLPIDLRSELASSILIIGGVSSLPNLIPRLRTILLQSLLPFSSTSEEHQQMISPLNTPAANREEARAWRKRTKEPYRRLHSLVNEIAILNDPAPIDGEVKGVKGGKAPRWVPSLTTWVGGSLAGALRTGTPEMTRETYDAQISASISRGEAYKEELEEAYSAVASHVGVSVDDLRVGEAYVDVRGLGRRRGWNHGVGVVADWSRSVRA</sequence>
<feature type="compositionally biased region" description="Polar residues" evidence="2">
    <location>
        <begin position="1"/>
        <end position="20"/>
    </location>
</feature>
<organism evidence="3 4">
    <name type="scientific">Cryptococcus depauperatus CBS 7841</name>
    <dbReference type="NCBI Taxonomy" id="1295531"/>
    <lineage>
        <taxon>Eukaryota</taxon>
        <taxon>Fungi</taxon>
        <taxon>Dikarya</taxon>
        <taxon>Basidiomycota</taxon>
        <taxon>Agaricomycotina</taxon>
        <taxon>Tremellomycetes</taxon>
        <taxon>Tremellales</taxon>
        <taxon>Cryptococcaceae</taxon>
        <taxon>Cryptococcus</taxon>
    </lineage>
</organism>
<accession>A0A1E3IRI5</accession>
<name>A0A1E3IRI5_9TREE</name>
<keyword evidence="4" id="KW-1185">Reference proteome</keyword>
<evidence type="ECO:0000256" key="2">
    <source>
        <dbReference type="SAM" id="MobiDB-lite"/>
    </source>
</evidence>
<reference evidence="3" key="2">
    <citation type="journal article" date="2022" name="Elife">
        <title>Obligate sexual reproduction of a homothallic fungus closely related to the Cryptococcus pathogenic species complex.</title>
        <authorList>
            <person name="Passer A.R."/>
            <person name="Clancey S.A."/>
            <person name="Shea T."/>
            <person name="David-Palma M."/>
            <person name="Averette A.F."/>
            <person name="Boekhout T."/>
            <person name="Porcel B.M."/>
            <person name="Nowrousian M."/>
            <person name="Cuomo C.A."/>
            <person name="Sun S."/>
            <person name="Heitman J."/>
            <person name="Coelho M.A."/>
        </authorList>
    </citation>
    <scope>NUCLEOTIDE SEQUENCE</scope>
    <source>
        <strain evidence="3">CBS 7841</strain>
    </source>
</reference>
<evidence type="ECO:0000313" key="4">
    <source>
        <dbReference type="Proteomes" id="UP000094043"/>
    </source>
</evidence>
<dbReference type="Proteomes" id="UP000094043">
    <property type="component" value="Chromosome 2"/>
</dbReference>